<accession>A0ABS4R5U7</accession>
<dbReference type="PANTHER" id="PTHR42849:SF1">
    <property type="entry name" value="N-ACETYLNEURAMINATE LYASE"/>
    <property type="match status" value="1"/>
</dbReference>
<dbReference type="RefSeq" id="WP_209605080.1">
    <property type="nucleotide sequence ID" value="NZ_JAGILA010000007.1"/>
</dbReference>
<dbReference type="SUPFAM" id="SSF51569">
    <property type="entry name" value="Aldolase"/>
    <property type="match status" value="1"/>
</dbReference>
<dbReference type="GO" id="GO:0008747">
    <property type="term" value="F:N-acetylneuraminate lyase activity"/>
    <property type="evidence" value="ECO:0007669"/>
    <property type="project" value="UniProtKB-EC"/>
</dbReference>
<dbReference type="InterPro" id="IPR013785">
    <property type="entry name" value="Aldolase_TIM"/>
</dbReference>
<keyword evidence="2" id="KW-0704">Schiff base</keyword>
<proteinExistence type="inferred from homology"/>
<dbReference type="PANTHER" id="PTHR42849">
    <property type="entry name" value="N-ACETYLNEURAMINATE LYASE"/>
    <property type="match status" value="1"/>
</dbReference>
<evidence type="ECO:0000256" key="3">
    <source>
        <dbReference type="PIRNR" id="PIRNR001365"/>
    </source>
</evidence>
<dbReference type="EC" id="4.1.3.3" evidence="4"/>
<keyword evidence="5" id="KW-1185">Reference proteome</keyword>
<dbReference type="EMBL" id="JAGILA010000007">
    <property type="protein sequence ID" value="MBP2238248.1"/>
    <property type="molecule type" value="Genomic_DNA"/>
</dbReference>
<dbReference type="NCBIfam" id="NF003164">
    <property type="entry name" value="PRK04147.1"/>
    <property type="match status" value="1"/>
</dbReference>
<dbReference type="InterPro" id="IPR002220">
    <property type="entry name" value="DapA-like"/>
</dbReference>
<evidence type="ECO:0000256" key="2">
    <source>
        <dbReference type="ARBA" id="ARBA00023270"/>
    </source>
</evidence>
<dbReference type="Gene3D" id="3.20.20.70">
    <property type="entry name" value="Aldolase class I"/>
    <property type="match status" value="1"/>
</dbReference>
<dbReference type="SMART" id="SM01130">
    <property type="entry name" value="DHDPS"/>
    <property type="match status" value="1"/>
</dbReference>
<dbReference type="PIRSF" id="PIRSF001365">
    <property type="entry name" value="DHDPS"/>
    <property type="match status" value="1"/>
</dbReference>
<sequence>MKLEGIYSALLTPFSEDEAIDRQAIGPLVEFQVGLGVDGLYVGGSSGEAMLQSVEERVTCLADVAAAAAGRLGLIAHIGTIATRDALQLSEHAARAGYHAISAIAPFYYDFSRPEVMAHYRELADASGLPLIVYNFPARASGFTLPELVELLSYRNIIGIKHTSSDMFQLERIRHAVPDAIVYNGYDEMCLAGLAMGAQGAIGTSYNFMGDVFAALRTCAKEGRIEEARRLQVMANGVIQVLIKVGVMPGSKALLGIMGVDCGPSRRPFRKLETADLTELRGAIAPILAWREDRAQRSQEGAGKAALSRG</sequence>
<dbReference type="InterPro" id="IPR020625">
    <property type="entry name" value="Schiff_base-form_aldolases_AS"/>
</dbReference>
<dbReference type="Pfam" id="PF00701">
    <property type="entry name" value="DHDPS"/>
    <property type="match status" value="1"/>
</dbReference>
<evidence type="ECO:0000256" key="1">
    <source>
        <dbReference type="ARBA" id="ARBA00023239"/>
    </source>
</evidence>
<dbReference type="PRINTS" id="PR00146">
    <property type="entry name" value="DHPICSNTHASE"/>
</dbReference>
<evidence type="ECO:0000313" key="4">
    <source>
        <dbReference type="EMBL" id="MBP2238248.1"/>
    </source>
</evidence>
<dbReference type="PROSITE" id="PS00666">
    <property type="entry name" value="DHDPS_2"/>
    <property type="match status" value="1"/>
</dbReference>
<evidence type="ECO:0000313" key="5">
    <source>
        <dbReference type="Proteomes" id="UP000730739"/>
    </source>
</evidence>
<comment type="similarity">
    <text evidence="3">Belongs to the DapA family.</text>
</comment>
<keyword evidence="1 3" id="KW-0456">Lyase</keyword>
<organism evidence="4 5">
    <name type="scientific">Sinorhizobium kostiense</name>
    <dbReference type="NCBI Taxonomy" id="76747"/>
    <lineage>
        <taxon>Bacteria</taxon>
        <taxon>Pseudomonadati</taxon>
        <taxon>Pseudomonadota</taxon>
        <taxon>Alphaproteobacteria</taxon>
        <taxon>Hyphomicrobiales</taxon>
        <taxon>Rhizobiaceae</taxon>
        <taxon>Sinorhizobium/Ensifer group</taxon>
        <taxon>Sinorhizobium</taxon>
    </lineage>
</organism>
<protein>
    <submittedName>
        <fullName evidence="4">N-acetylneuraminate lyase</fullName>
        <ecNumber evidence="4">4.1.3.3</ecNumber>
    </submittedName>
</protein>
<reference evidence="4 5" key="1">
    <citation type="submission" date="2021-03" db="EMBL/GenBank/DDBJ databases">
        <title>Genomic Encyclopedia of Type Strains, Phase IV (KMG-IV): sequencing the most valuable type-strain genomes for metagenomic binning, comparative biology and taxonomic classification.</title>
        <authorList>
            <person name="Goeker M."/>
        </authorList>
    </citation>
    <scope>NUCLEOTIDE SEQUENCE [LARGE SCALE GENOMIC DNA]</scope>
    <source>
        <strain evidence="4 5">DSM 13372</strain>
    </source>
</reference>
<name>A0ABS4R5U7_9HYPH</name>
<comment type="caution">
    <text evidence="4">The sequence shown here is derived from an EMBL/GenBank/DDBJ whole genome shotgun (WGS) entry which is preliminary data.</text>
</comment>
<gene>
    <name evidence="4" type="ORF">J2Z31_004775</name>
</gene>
<dbReference type="Proteomes" id="UP000730739">
    <property type="component" value="Unassembled WGS sequence"/>
</dbReference>